<feature type="signal peptide" evidence="1">
    <location>
        <begin position="1"/>
        <end position="21"/>
    </location>
</feature>
<dbReference type="Gene3D" id="2.60.120.10">
    <property type="entry name" value="Jelly Rolls"/>
    <property type="match status" value="1"/>
</dbReference>
<proteinExistence type="predicted"/>
<gene>
    <name evidence="3" type="ORF">IEN85_22745</name>
</gene>
<reference evidence="3" key="1">
    <citation type="submission" date="2020-09" db="EMBL/GenBank/DDBJ databases">
        <title>Pelagicoccus enzymogenes sp. nov. with an EPS production, isolated from marine sediment.</title>
        <authorList>
            <person name="Feng X."/>
        </authorList>
    </citation>
    <scope>NUCLEOTIDE SEQUENCE</scope>
    <source>
        <strain evidence="3">NFK12</strain>
    </source>
</reference>
<protein>
    <submittedName>
        <fullName evidence="3">Cupin domain-containing protein</fullName>
    </submittedName>
</protein>
<name>A0A927FDE4_9BACT</name>
<dbReference type="Proteomes" id="UP000622317">
    <property type="component" value="Unassembled WGS sequence"/>
</dbReference>
<feature type="domain" description="Cupin type-2" evidence="2">
    <location>
        <begin position="58"/>
        <end position="118"/>
    </location>
</feature>
<dbReference type="EMBL" id="JACYFG010000060">
    <property type="protein sequence ID" value="MBD5782336.1"/>
    <property type="molecule type" value="Genomic_DNA"/>
</dbReference>
<dbReference type="SUPFAM" id="SSF51182">
    <property type="entry name" value="RmlC-like cupins"/>
    <property type="match status" value="1"/>
</dbReference>
<evidence type="ECO:0000313" key="4">
    <source>
        <dbReference type="Proteomes" id="UP000622317"/>
    </source>
</evidence>
<organism evidence="3 4">
    <name type="scientific">Pelagicoccus enzymogenes</name>
    <dbReference type="NCBI Taxonomy" id="2773457"/>
    <lineage>
        <taxon>Bacteria</taxon>
        <taxon>Pseudomonadati</taxon>
        <taxon>Verrucomicrobiota</taxon>
        <taxon>Opitutia</taxon>
        <taxon>Puniceicoccales</taxon>
        <taxon>Pelagicoccaceae</taxon>
        <taxon>Pelagicoccus</taxon>
    </lineage>
</organism>
<dbReference type="InterPro" id="IPR013096">
    <property type="entry name" value="Cupin_2"/>
</dbReference>
<feature type="chain" id="PRO_5037414928" evidence="1">
    <location>
        <begin position="22"/>
        <end position="140"/>
    </location>
</feature>
<keyword evidence="1" id="KW-0732">Signal</keyword>
<dbReference type="RefSeq" id="WP_191619415.1">
    <property type="nucleotide sequence ID" value="NZ_JACYFG010000060.1"/>
</dbReference>
<accession>A0A927FDE4</accession>
<keyword evidence="4" id="KW-1185">Reference proteome</keyword>
<comment type="caution">
    <text evidence="3">The sequence shown here is derived from an EMBL/GenBank/DDBJ whole genome shotgun (WGS) entry which is preliminary data.</text>
</comment>
<evidence type="ECO:0000256" key="1">
    <source>
        <dbReference type="SAM" id="SignalP"/>
    </source>
</evidence>
<sequence>MKTRPSTIVSCLAALFCLSLASGHPEHSIPVSSELAMESLLHSPLAGADHLEVFMSKVSIPPHSQLPKHWHPGEEFVYIVSGAVTLVQDGKDEVAFAAGDAGMVPLKQIHTARTGAEGVELIVFRVHEKGQPQRVLVENQ</sequence>
<evidence type="ECO:0000313" key="3">
    <source>
        <dbReference type="EMBL" id="MBD5782336.1"/>
    </source>
</evidence>
<dbReference type="AlphaFoldDB" id="A0A927FDE4"/>
<dbReference type="InterPro" id="IPR011051">
    <property type="entry name" value="RmlC_Cupin_sf"/>
</dbReference>
<evidence type="ECO:0000259" key="2">
    <source>
        <dbReference type="Pfam" id="PF07883"/>
    </source>
</evidence>
<dbReference type="Pfam" id="PF07883">
    <property type="entry name" value="Cupin_2"/>
    <property type="match status" value="1"/>
</dbReference>
<dbReference type="InterPro" id="IPR014710">
    <property type="entry name" value="RmlC-like_jellyroll"/>
</dbReference>